<proteinExistence type="predicted"/>
<dbReference type="PANTHER" id="PTHR48081">
    <property type="entry name" value="AB HYDROLASE SUPERFAMILY PROTEIN C4A8.06C"/>
    <property type="match status" value="1"/>
</dbReference>
<sequence length="294" mass="30833">MTAETRPDSPKGFGAEVAAAAQAFSRVGAFNAVTPRDPAKRVVHGEAYGPDRMQAVDVFAPVAAAEPAPVAVFFHGGGWQTGRRQEYGFVGRALASRGFLTVVAGYRLVPQIRYPAFLEDAAGAARWAVDHAAALGGDPARLAFIGHSAGGYIAVQLGYDTRYLHGAGVEPAHVRAVVGLSGPYSFLPLRTPATLATFSAAEDLDGTQPVNHARADGPAALLVHGGRDTAVTAGQSVRMGRAIEAAGGHAEVRIHQTLTHTDTILAFSRPFRRKAPILDEVAGFLDTHLSRGAR</sequence>
<evidence type="ECO:0000313" key="3">
    <source>
        <dbReference type="EMBL" id="QUD89908.1"/>
    </source>
</evidence>
<evidence type="ECO:0000313" key="4">
    <source>
        <dbReference type="Proteomes" id="UP000676409"/>
    </source>
</evidence>
<dbReference type="SUPFAM" id="SSF53474">
    <property type="entry name" value="alpha/beta-Hydrolases"/>
    <property type="match status" value="1"/>
</dbReference>
<reference evidence="3" key="1">
    <citation type="submission" date="2021-04" db="EMBL/GenBank/DDBJ databases">
        <title>The complete genome sequence of Caulobacter sp. S6.</title>
        <authorList>
            <person name="Tang Y."/>
            <person name="Ouyang W."/>
            <person name="Liu Q."/>
            <person name="Huang B."/>
            <person name="Guo Z."/>
            <person name="Lei P."/>
        </authorList>
    </citation>
    <scope>NUCLEOTIDE SEQUENCE</scope>
    <source>
        <strain evidence="3">S6</strain>
    </source>
</reference>
<accession>A0A975G2G0</accession>
<name>A0A975G2G0_9CAUL</name>
<dbReference type="InterPro" id="IPR049492">
    <property type="entry name" value="BD-FAE-like_dom"/>
</dbReference>
<dbReference type="Gene3D" id="3.40.50.1820">
    <property type="entry name" value="alpha/beta hydrolase"/>
    <property type="match status" value="1"/>
</dbReference>
<dbReference type="Proteomes" id="UP000676409">
    <property type="component" value="Chromosome"/>
</dbReference>
<keyword evidence="1 3" id="KW-0378">Hydrolase</keyword>
<dbReference type="EMBL" id="CP073078">
    <property type="protein sequence ID" value="QUD89908.1"/>
    <property type="molecule type" value="Genomic_DNA"/>
</dbReference>
<feature type="domain" description="BD-FAE-like" evidence="2">
    <location>
        <begin position="57"/>
        <end position="239"/>
    </location>
</feature>
<dbReference type="InterPro" id="IPR029058">
    <property type="entry name" value="AB_hydrolase_fold"/>
</dbReference>
<evidence type="ECO:0000259" key="2">
    <source>
        <dbReference type="Pfam" id="PF20434"/>
    </source>
</evidence>
<dbReference type="GO" id="GO:0016787">
    <property type="term" value="F:hydrolase activity"/>
    <property type="evidence" value="ECO:0007669"/>
    <property type="project" value="UniProtKB-KW"/>
</dbReference>
<dbReference type="KEGG" id="caul:KCG34_08600"/>
<dbReference type="AlphaFoldDB" id="A0A975G2G0"/>
<protein>
    <submittedName>
        <fullName evidence="3">Alpha/beta hydrolase</fullName>
    </submittedName>
</protein>
<dbReference type="InterPro" id="IPR050300">
    <property type="entry name" value="GDXG_lipolytic_enzyme"/>
</dbReference>
<dbReference type="RefSeq" id="WP_211939959.1">
    <property type="nucleotide sequence ID" value="NZ_CP073078.1"/>
</dbReference>
<dbReference type="PANTHER" id="PTHR48081:SF9">
    <property type="entry name" value="CARBOXYLESTERASE"/>
    <property type="match status" value="1"/>
</dbReference>
<keyword evidence="4" id="KW-1185">Reference proteome</keyword>
<dbReference type="Pfam" id="PF20434">
    <property type="entry name" value="BD-FAE"/>
    <property type="match status" value="1"/>
</dbReference>
<gene>
    <name evidence="3" type="ORF">KCG34_08600</name>
</gene>
<evidence type="ECO:0000256" key="1">
    <source>
        <dbReference type="ARBA" id="ARBA00022801"/>
    </source>
</evidence>
<organism evidence="3 4">
    <name type="scientific">Phenylobacterium montanum</name>
    <dbReference type="NCBI Taxonomy" id="2823693"/>
    <lineage>
        <taxon>Bacteria</taxon>
        <taxon>Pseudomonadati</taxon>
        <taxon>Pseudomonadota</taxon>
        <taxon>Alphaproteobacteria</taxon>
        <taxon>Caulobacterales</taxon>
        <taxon>Caulobacteraceae</taxon>
        <taxon>Phenylobacterium</taxon>
    </lineage>
</organism>